<keyword evidence="8" id="KW-0479">Metal-binding</keyword>
<keyword evidence="9" id="KW-0378">Hydrolase</keyword>
<keyword evidence="7" id="KW-0645">Protease</keyword>
<feature type="domain" description="Peptidase M16C associated" evidence="16">
    <location>
        <begin position="477"/>
        <end position="728"/>
    </location>
</feature>
<dbReference type="OrthoDB" id="10250783at2759"/>
<dbReference type="PANTHER" id="PTHR43016:SF13">
    <property type="entry name" value="PRESEQUENCE PROTEASE, MITOCHONDRIAL"/>
    <property type="match status" value="1"/>
</dbReference>
<dbReference type="PROSITE" id="PS00143">
    <property type="entry name" value="INSULINASE"/>
    <property type="match status" value="1"/>
</dbReference>
<name>I2GWI3_HENB6</name>
<dbReference type="FunFam" id="3.30.830.10:FF:000013">
    <property type="entry name" value="Mitochondrial presequence protease"/>
    <property type="match status" value="1"/>
</dbReference>
<dbReference type="GO" id="GO:0005758">
    <property type="term" value="C:mitochondrial intermembrane space"/>
    <property type="evidence" value="ECO:0007669"/>
    <property type="project" value="UniProtKB-SubCell"/>
</dbReference>
<evidence type="ECO:0000256" key="2">
    <source>
        <dbReference type="ARBA" id="ARBA00004305"/>
    </source>
</evidence>
<dbReference type="InterPro" id="IPR007863">
    <property type="entry name" value="Peptidase_M16_C"/>
</dbReference>
<dbReference type="InterPro" id="IPR013578">
    <property type="entry name" value="Peptidase_M16C_assoc"/>
</dbReference>
<keyword evidence="18" id="KW-1185">Reference proteome</keyword>
<organism evidence="17 18">
    <name type="scientific">Henningerozyma blattae (strain ATCC 34711 / CBS 6284 / DSM 70876 / NBRC 10599 / NRRL Y-10934 / UCD 77-7)</name>
    <name type="common">Yeast</name>
    <name type="synonym">Tetrapisispora blattae</name>
    <dbReference type="NCBI Taxonomy" id="1071380"/>
    <lineage>
        <taxon>Eukaryota</taxon>
        <taxon>Fungi</taxon>
        <taxon>Dikarya</taxon>
        <taxon>Ascomycota</taxon>
        <taxon>Saccharomycotina</taxon>
        <taxon>Saccharomycetes</taxon>
        <taxon>Saccharomycetales</taxon>
        <taxon>Saccharomycetaceae</taxon>
        <taxon>Henningerozyma</taxon>
    </lineage>
</organism>
<gene>
    <name evidence="17" type="primary">TBLA0A06940</name>
    <name evidence="17" type="ORF">TBLA_0A06940</name>
</gene>
<evidence type="ECO:0000256" key="14">
    <source>
        <dbReference type="ARBA" id="ARBA00034552"/>
    </source>
</evidence>
<dbReference type="EMBL" id="HE806316">
    <property type="protein sequence ID" value="CCH58485.1"/>
    <property type="molecule type" value="Genomic_DNA"/>
</dbReference>
<dbReference type="Proteomes" id="UP000002866">
    <property type="component" value="Chromosome 1"/>
</dbReference>
<evidence type="ECO:0000256" key="9">
    <source>
        <dbReference type="ARBA" id="ARBA00022801"/>
    </source>
</evidence>
<dbReference type="Pfam" id="PF00675">
    <property type="entry name" value="Peptidase_M16"/>
    <property type="match status" value="1"/>
</dbReference>
<keyword evidence="10" id="KW-0862">Zinc</keyword>
<dbReference type="GO" id="GO:0008270">
    <property type="term" value="F:zinc ion binding"/>
    <property type="evidence" value="ECO:0007669"/>
    <property type="project" value="EnsemblFungi"/>
</dbReference>
<evidence type="ECO:0000256" key="13">
    <source>
        <dbReference type="ARBA" id="ARBA00023128"/>
    </source>
</evidence>
<comment type="subunit">
    <text evidence="5">Monomer and homodimer; homodimerization is induced by binding of the substrate.</text>
</comment>
<dbReference type="MEROPS" id="M16.013"/>
<keyword evidence="12" id="KW-0482">Metalloprotease</keyword>
<dbReference type="GO" id="GO:0005759">
    <property type="term" value="C:mitochondrial matrix"/>
    <property type="evidence" value="ECO:0007669"/>
    <property type="project" value="UniProtKB-SubCell"/>
</dbReference>
<reference evidence="17 18" key="1">
    <citation type="journal article" date="2011" name="Proc. Natl. Acad. Sci. U.S.A.">
        <title>Evolutionary erosion of yeast sex chromosomes by mating-type switching accidents.</title>
        <authorList>
            <person name="Gordon J.L."/>
            <person name="Armisen D."/>
            <person name="Proux-Wera E."/>
            <person name="Oheigeartaigh S.S."/>
            <person name="Byrne K.P."/>
            <person name="Wolfe K.H."/>
        </authorList>
    </citation>
    <scope>NUCLEOTIDE SEQUENCE [LARGE SCALE GENOMIC DNA]</scope>
    <source>
        <strain evidence="18">ATCC 34711 / CBS 6284 / DSM 70876 / NBRC 10599 / NRRL Y-10934 / UCD 77-7</strain>
    </source>
</reference>
<dbReference type="AlphaFoldDB" id="I2GWI3"/>
<comment type="subcellular location">
    <subcellularLocation>
        <location evidence="3">Mitochondrion intermembrane space</location>
    </subcellularLocation>
    <subcellularLocation>
        <location evidence="2">Mitochondrion matrix</location>
    </subcellularLocation>
</comment>
<dbReference type="FunCoup" id="I2GWI3">
    <property type="interactions" value="705"/>
</dbReference>
<dbReference type="InterPro" id="IPR001431">
    <property type="entry name" value="Pept_M16_Zn_BS"/>
</dbReference>
<dbReference type="KEGG" id="tbl:TBLA_0A06940"/>
<comment type="function">
    <text evidence="15">Degrades mitochondrial transit peptides after their cleavage in the intermembrane space or in the matrix, and presequence peptides; clearance of these peptides is required to keep the presequence processing machinery running. Preferentially cleaves the N-terminal side of paired basic amino acid residues. Also degrades other unstructured peptides. May function as an ATP-dependent peptidase as opposed to a metalloendopeptidase.</text>
</comment>
<evidence type="ECO:0000313" key="18">
    <source>
        <dbReference type="Proteomes" id="UP000002866"/>
    </source>
</evidence>
<dbReference type="Pfam" id="PF08367">
    <property type="entry name" value="M16C_assoc"/>
    <property type="match status" value="1"/>
</dbReference>
<evidence type="ECO:0000256" key="1">
    <source>
        <dbReference type="ARBA" id="ARBA00001947"/>
    </source>
</evidence>
<evidence type="ECO:0000256" key="11">
    <source>
        <dbReference type="ARBA" id="ARBA00022946"/>
    </source>
</evidence>
<dbReference type="GO" id="GO:0034982">
    <property type="term" value="P:mitochondrial protein processing"/>
    <property type="evidence" value="ECO:0007669"/>
    <property type="project" value="EnsemblFungi"/>
</dbReference>
<dbReference type="GO" id="GO:0004222">
    <property type="term" value="F:metalloendopeptidase activity"/>
    <property type="evidence" value="ECO:0007669"/>
    <property type="project" value="EnsemblFungi"/>
</dbReference>
<protein>
    <recommendedName>
        <fullName evidence="6">Presequence protease, mitochondrial</fullName>
    </recommendedName>
    <alternativeName>
        <fullName evidence="14">Pitrilysin metalloproteinase</fullName>
    </alternativeName>
</protein>
<proteinExistence type="inferred from homology"/>
<dbReference type="InterPro" id="IPR011249">
    <property type="entry name" value="Metalloenz_LuxS/M16"/>
</dbReference>
<dbReference type="InterPro" id="IPR055130">
    <property type="entry name" value="PreP_C"/>
</dbReference>
<dbReference type="FunFam" id="3.30.830.10:FF:000009">
    <property type="entry name" value="Presequence protease, mitochondrial"/>
    <property type="match status" value="1"/>
</dbReference>
<evidence type="ECO:0000256" key="10">
    <source>
        <dbReference type="ARBA" id="ARBA00022833"/>
    </source>
</evidence>
<dbReference type="GO" id="GO:0004176">
    <property type="term" value="F:ATP-dependent peptidase activity"/>
    <property type="evidence" value="ECO:0007669"/>
    <property type="project" value="EnsemblFungi"/>
</dbReference>
<evidence type="ECO:0000259" key="16">
    <source>
        <dbReference type="SMART" id="SM01264"/>
    </source>
</evidence>
<evidence type="ECO:0000256" key="3">
    <source>
        <dbReference type="ARBA" id="ARBA00004569"/>
    </source>
</evidence>
<dbReference type="Gene3D" id="3.30.830.10">
    <property type="entry name" value="Metalloenzyme, LuxS/M16 peptidase-like"/>
    <property type="match status" value="4"/>
</dbReference>
<dbReference type="PANTHER" id="PTHR43016">
    <property type="entry name" value="PRESEQUENCE PROTEASE"/>
    <property type="match status" value="1"/>
</dbReference>
<dbReference type="SUPFAM" id="SSF63411">
    <property type="entry name" value="LuxS/MPP-like metallohydrolase"/>
    <property type="match status" value="4"/>
</dbReference>
<sequence length="991" mass="112715">MLRFRRFSSTLRQTENALKNYKIGDLISGYQVNRVVPIPELQITAIDLIHSKTASKHLHIDTVDTNNVFCVGFKTNPPDSTGVAHILEHTTLCGSKKYPVRDPFFKMLNRSLSNFMNAMTGHDYTMYPFATTNSKDFKNLQDVYLDATFSPLLKQEDFFQEGWRLENKDATDKDSDLIFKGVVYNEMKGQNSNADYYFWSNFLGSIYPSLNNSGGDPKSITTLKYEGLKSFHKRNYHPSNSLTYSYGNFPMEDTLNKLNEKFLQYDKEVHDLAPLEPTNLQNGNINISIDGQFDPMLPAEKQTKISISWICGNPKDTYETFILRMFSKLLIGGHSSPMYQRLIESGIGMDYSVNTGVESITSVNLFNIGVQGVEDIEKFKEVVFDVLKNFEDFGSKKIEGILKSIEIGKKQPKSNFGMEILYSILPGWVNGIDPLNELEIDKVLTRFRTEYEQKGDDIFRELVSKYIIGKNTFTFSVKGNEKFQEVIDEEEKIRLNNAVIELTEKDRKDIFERGKILVKKQEQKDQENIECLPTLKISDISRLGIKYDLTNSLYNESVNIQDRLTNTNGLTYVRSKQLLNKIIPVELYKYLPIFASSLTHLGTTKESYGDIEDEIKFYTGGVSMNVNVISDPNTMEPNLYFKMKGLSLNNNSNHIFNIWNKLLYQTDFQKNSSKLKVLIRNIMTNNGSMIVESGHSFARGYAGAFFRTSRSIHEAMNGIEQIKFINHLNDILDNEKLFQEEIIDKLIEIQKILINDSFKNTEFLVTSDTSSQIGQVKTQLYEFVKGTFSNSSNSTLNLNPSNFPLLQGNKPVHILIPAQVSYGALSLPGVSYTNQDGASLQVLSQLLTTKYLHKEIREKGGAYGGGATYDALSGIFNFYSYRDPNPIRSMDIFADVTSQGITWDKRELDEAKMSIFQSVDAPVASSNEGLIQFYSNIDNDMRQHRREQLLDVTLPDIDHVAEKYLANAQTKKVVLGPSNDAFSNAWDEVSL</sequence>
<dbReference type="STRING" id="1071380.I2GWI3"/>
<dbReference type="GeneID" id="14492800"/>
<evidence type="ECO:0000313" key="17">
    <source>
        <dbReference type="EMBL" id="CCH58485.1"/>
    </source>
</evidence>
<evidence type="ECO:0000256" key="12">
    <source>
        <dbReference type="ARBA" id="ARBA00023049"/>
    </source>
</evidence>
<dbReference type="Pfam" id="PF22516">
    <property type="entry name" value="PreP_C"/>
    <property type="match status" value="1"/>
</dbReference>
<keyword evidence="13" id="KW-0496">Mitochondrion</keyword>
<evidence type="ECO:0000256" key="7">
    <source>
        <dbReference type="ARBA" id="ARBA00022670"/>
    </source>
</evidence>
<comment type="cofactor">
    <cofactor evidence="1">
        <name>Zn(2+)</name>
        <dbReference type="ChEBI" id="CHEBI:29105"/>
    </cofactor>
</comment>
<dbReference type="FunFam" id="3.30.830.10:FF:000011">
    <property type="entry name" value="Presequence protease, mitochondrial"/>
    <property type="match status" value="1"/>
</dbReference>
<keyword evidence="11" id="KW-0809">Transit peptide</keyword>
<dbReference type="OMA" id="FPFQVHY"/>
<evidence type="ECO:0000256" key="8">
    <source>
        <dbReference type="ARBA" id="ARBA00022723"/>
    </source>
</evidence>
<dbReference type="SMART" id="SM01264">
    <property type="entry name" value="M16C_associated"/>
    <property type="match status" value="1"/>
</dbReference>
<dbReference type="Pfam" id="PF05193">
    <property type="entry name" value="Peptidase_M16_C"/>
    <property type="match status" value="1"/>
</dbReference>
<dbReference type="HOGENOM" id="CLU_009165_0_0_1"/>
<dbReference type="InterPro" id="IPR011765">
    <property type="entry name" value="Pept_M16_N"/>
</dbReference>
<evidence type="ECO:0000256" key="4">
    <source>
        <dbReference type="ARBA" id="ARBA00007575"/>
    </source>
</evidence>
<dbReference type="GO" id="GO:0051603">
    <property type="term" value="P:proteolysis involved in protein catabolic process"/>
    <property type="evidence" value="ECO:0007669"/>
    <property type="project" value="EnsemblFungi"/>
</dbReference>
<evidence type="ECO:0000256" key="6">
    <source>
        <dbReference type="ARBA" id="ARBA00020167"/>
    </source>
</evidence>
<dbReference type="eggNOG" id="KOG2019">
    <property type="taxonomic scope" value="Eukaryota"/>
</dbReference>
<accession>I2GWI3</accession>
<evidence type="ECO:0000256" key="15">
    <source>
        <dbReference type="ARBA" id="ARBA00045897"/>
    </source>
</evidence>
<evidence type="ECO:0000256" key="5">
    <source>
        <dbReference type="ARBA" id="ARBA00011853"/>
    </source>
</evidence>
<dbReference type="RefSeq" id="XP_004178004.1">
    <property type="nucleotide sequence ID" value="XM_004177956.1"/>
</dbReference>
<comment type="similarity">
    <text evidence="4">Belongs to the peptidase M16 family. PreP subfamily.</text>
</comment>
<dbReference type="InParanoid" id="I2GWI3"/>